<feature type="region of interest" description="Disordered" evidence="1">
    <location>
        <begin position="98"/>
        <end position="269"/>
    </location>
</feature>
<feature type="compositionally biased region" description="Polar residues" evidence="1">
    <location>
        <begin position="124"/>
        <end position="146"/>
    </location>
</feature>
<dbReference type="AlphaFoldDB" id="A0A815U4S6"/>
<feature type="non-terminal residue" evidence="2">
    <location>
        <position position="758"/>
    </location>
</feature>
<proteinExistence type="predicted"/>
<feature type="compositionally biased region" description="Low complexity" evidence="1">
    <location>
        <begin position="164"/>
        <end position="181"/>
    </location>
</feature>
<organism evidence="2 3">
    <name type="scientific">Rotaria sordida</name>
    <dbReference type="NCBI Taxonomy" id="392033"/>
    <lineage>
        <taxon>Eukaryota</taxon>
        <taxon>Metazoa</taxon>
        <taxon>Spiralia</taxon>
        <taxon>Gnathifera</taxon>
        <taxon>Rotifera</taxon>
        <taxon>Eurotatoria</taxon>
        <taxon>Bdelloidea</taxon>
        <taxon>Philodinida</taxon>
        <taxon>Philodinidae</taxon>
        <taxon>Rotaria</taxon>
    </lineage>
</organism>
<name>A0A815U4S6_9BILA</name>
<evidence type="ECO:0000256" key="1">
    <source>
        <dbReference type="SAM" id="MobiDB-lite"/>
    </source>
</evidence>
<gene>
    <name evidence="2" type="ORF">ZHD862_LOCUS38096</name>
</gene>
<evidence type="ECO:0000313" key="3">
    <source>
        <dbReference type="Proteomes" id="UP000663864"/>
    </source>
</evidence>
<reference evidence="2" key="1">
    <citation type="submission" date="2021-02" db="EMBL/GenBank/DDBJ databases">
        <authorList>
            <person name="Nowell W R."/>
        </authorList>
    </citation>
    <scope>NUCLEOTIDE SEQUENCE</scope>
</reference>
<dbReference type="Proteomes" id="UP000663864">
    <property type="component" value="Unassembled WGS sequence"/>
</dbReference>
<sequence>MSATHPPSLANHKPVKPSLYGGGQRKYNHLHKFQVGTTATWSGYTNYTGKPLFNSNRHTNLHSKNSINVQSKPTISHLSKDKNIPQPMKLMSINPNDILFRQPPRKNTVSMQQAQQTYQHQQQISININPDQYHKNTMNHQYQSRPRSNHQYQSRSRSNHQSRSRSQSNHQHQYKSQSNHQSRSRSRSNHQYQYKSQSNHQHQYESRSNCQSRSQSRSNHQYQSRSNHLHHQKNKPYVTHQTHYNNRRSQDSQKKTHSHSRSPSYNRKSLLLASKTQSKKLIHGIILSDSMASKCRMYKVNIPNVINVQLIARSGCNCEQMVDWMASVEGKRTNDIAQLGLDLTLKRCQWLIEYTRRTFPTIKTIGWMKLSPRTKPSRFFSGNQIANLHRAFNERLYLLSKERNIDIIDAQLKIDDIRIEDGLHPTLSSGRQKFENAQRQWFARQAMYLSTNIDQQHTTTTTMNNNLINLTNLQQQPRTTTGQVQQLNSTQPFIVNHKKSEKVFRHPCLPSQQLIKFYPHKLKHPNQLFSESTPPENIDKDKVFLIANLYYQYRHFEDEAKKWRVYETAASRKETQQQKRTIHFYHSNYERENNFTNNNNTIDREIPEVRTGPTSPRWSGNETFDSETNGENKEKETKKRKLSDTSLSPIGLNVRTTEDMSDTQMDGEDEQEQVIEHYDPLTQSTPTGHNLNQSPNSSIYTQRVICQPLTTMEIESPSIVSKDTYMEKLYSCDFPIIPFECKYILGNNCNAESIKIHR</sequence>
<feature type="compositionally biased region" description="Polar residues" evidence="1">
    <location>
        <begin position="612"/>
        <end position="623"/>
    </location>
</feature>
<evidence type="ECO:0000313" key="2">
    <source>
        <dbReference type="EMBL" id="CAF1514894.1"/>
    </source>
</evidence>
<dbReference type="EMBL" id="CAJNOT010008083">
    <property type="protein sequence ID" value="CAF1514894.1"/>
    <property type="molecule type" value="Genomic_DNA"/>
</dbReference>
<comment type="caution">
    <text evidence="2">The sequence shown here is derived from an EMBL/GenBank/DDBJ whole genome shotgun (WGS) entry which is preliminary data.</text>
</comment>
<feature type="region of interest" description="Disordered" evidence="1">
    <location>
        <begin position="606"/>
        <end position="647"/>
    </location>
</feature>
<feature type="compositionally biased region" description="Low complexity" evidence="1">
    <location>
        <begin position="112"/>
        <end position="123"/>
    </location>
</feature>
<accession>A0A815U4S6</accession>
<protein>
    <submittedName>
        <fullName evidence="2">Uncharacterized protein</fullName>
    </submittedName>
</protein>
<feature type="region of interest" description="Disordered" evidence="1">
    <location>
        <begin position="1"/>
        <end position="23"/>
    </location>
</feature>
<feature type="compositionally biased region" description="Low complexity" evidence="1">
    <location>
        <begin position="206"/>
        <end position="226"/>
    </location>
</feature>